<protein>
    <submittedName>
        <fullName evidence="5">R3H domain-containing nucleic acid-binding protein</fullName>
    </submittedName>
</protein>
<dbReference type="Pfam" id="PF19568">
    <property type="entry name" value="Spore_III_AA"/>
    <property type="match status" value="1"/>
</dbReference>
<dbReference type="SMART" id="SM00393">
    <property type="entry name" value="R3H"/>
    <property type="match status" value="1"/>
</dbReference>
<feature type="region of interest" description="Disordered" evidence="3">
    <location>
        <begin position="381"/>
        <end position="418"/>
    </location>
</feature>
<dbReference type="PROSITE" id="PS51061">
    <property type="entry name" value="R3H"/>
    <property type="match status" value="1"/>
</dbReference>
<dbReference type="SMART" id="SM00382">
    <property type="entry name" value="AAA"/>
    <property type="match status" value="1"/>
</dbReference>
<dbReference type="InterPro" id="IPR036867">
    <property type="entry name" value="R3H_dom_sf"/>
</dbReference>
<accession>A0ABW7C7X7</accession>
<comment type="caution">
    <text evidence="5">The sequence shown here is derived from an EMBL/GenBank/DDBJ whole genome shotgun (WGS) entry which is preliminary data.</text>
</comment>
<gene>
    <name evidence="5" type="ORF">VPK24_06345</name>
</gene>
<evidence type="ECO:0000313" key="6">
    <source>
        <dbReference type="Proteomes" id="UP001604335"/>
    </source>
</evidence>
<keyword evidence="6" id="KW-1185">Reference proteome</keyword>
<dbReference type="CDD" id="cd02645">
    <property type="entry name" value="R3H_AAA"/>
    <property type="match status" value="1"/>
</dbReference>
<dbReference type="CDD" id="cd00009">
    <property type="entry name" value="AAA"/>
    <property type="match status" value="1"/>
</dbReference>
<dbReference type="InterPro" id="IPR034081">
    <property type="entry name" value="R3H_AAA"/>
</dbReference>
<dbReference type="InterPro" id="IPR003593">
    <property type="entry name" value="AAA+_ATPase"/>
</dbReference>
<dbReference type="SUPFAM" id="SSF82708">
    <property type="entry name" value="R3H domain"/>
    <property type="match status" value="1"/>
</dbReference>
<dbReference type="Pfam" id="PF01424">
    <property type="entry name" value="R3H"/>
    <property type="match status" value="1"/>
</dbReference>
<dbReference type="InterPro" id="IPR001374">
    <property type="entry name" value="R3H_dom"/>
</dbReference>
<sequence length="625" mass="68779">MFPDTGDRPVTLQTAQQVKEGTDLAAMADSAGAPAVGSEAIDLGRTRSTDDLSQLLGILPPHLRKVLENHTDLSQLVEVVMDFGRLPEARFPGARTESLSDKTVTRDDLDYATARVGHFGGDNRAGIEQTLHRISAIRNRRGDVIGLTCRVGRAVFGTIATIRDLVESGKSILMLGRPGVGKTTALREIARVLADELQKRVVIIDTSNEIAGDGDVPHPAIGRARRMQVAEPELQHKVMIEAVENHMPQVIVIDEIGTELEALAARTIAERGVQLVGTAHGNQLANLIKNPTLSDLVGGIQSVTLGDEEARRRGSQKTVLERKAPPTFEVAVEMQERSRWVVHEDVATTVDSLLRGRIPERQVRTISETGQVTITHELPEAETAGTDRSLAPAGRNGGPSKGDRGWRSSGQMTPVPPNRRAVVPLGAATPHEEFAQLLDRTDYSPRAIDETDDLKQNGYLYVYPYAVSRHQLEQAIRLLNLPVVLTKELDTADAVLALRTHLKNHTKLRHLAKTRQLPIYILKSNSTAHIARTLRRILKLDDEGGEVEPVDLRLFADNASDDELEALEEARLAVENIVIPKGQPVELLPRSAHVRKMQHELIEHYKLTSTSFGEEPNRRLRIFPA</sequence>
<dbReference type="InterPro" id="IPR058670">
    <property type="entry name" value="PTPase_dom"/>
</dbReference>
<keyword evidence="1" id="KW-0547">Nucleotide-binding</keyword>
<proteinExistence type="predicted"/>
<evidence type="ECO:0000313" key="5">
    <source>
        <dbReference type="EMBL" id="MFG3817252.1"/>
    </source>
</evidence>
<evidence type="ECO:0000256" key="3">
    <source>
        <dbReference type="SAM" id="MobiDB-lite"/>
    </source>
</evidence>
<name>A0ABW7C7X7_9CYAN</name>
<evidence type="ECO:0000256" key="2">
    <source>
        <dbReference type="ARBA" id="ARBA00022840"/>
    </source>
</evidence>
<dbReference type="InterPro" id="IPR027417">
    <property type="entry name" value="P-loop_NTPase"/>
</dbReference>
<dbReference type="InterPro" id="IPR045735">
    <property type="entry name" value="Spore_III_AA_AAA+_ATPase"/>
</dbReference>
<dbReference type="Pfam" id="PF25516">
    <property type="entry name" value="PTPase"/>
    <property type="match status" value="1"/>
</dbReference>
<feature type="domain" description="R3H" evidence="4">
    <location>
        <begin position="561"/>
        <end position="625"/>
    </location>
</feature>
<dbReference type="PANTHER" id="PTHR20953:SF3">
    <property type="entry name" value="P-LOOP CONTAINING NUCLEOSIDE TRIPHOSPHATE HYDROLASES SUPERFAMILY PROTEIN"/>
    <property type="match status" value="1"/>
</dbReference>
<keyword evidence="2" id="KW-0067">ATP-binding</keyword>
<organism evidence="5 6">
    <name type="scientific">Limnothrix redekei LRLZ20PSL1</name>
    <dbReference type="NCBI Taxonomy" id="3112953"/>
    <lineage>
        <taxon>Bacteria</taxon>
        <taxon>Bacillati</taxon>
        <taxon>Cyanobacteriota</taxon>
        <taxon>Cyanophyceae</taxon>
        <taxon>Pseudanabaenales</taxon>
        <taxon>Pseudanabaenaceae</taxon>
        <taxon>Limnothrix</taxon>
    </lineage>
</organism>
<dbReference type="Gene3D" id="3.30.1370.50">
    <property type="entry name" value="R3H-like domain"/>
    <property type="match status" value="1"/>
</dbReference>
<dbReference type="EMBL" id="JAZAQF010000030">
    <property type="protein sequence ID" value="MFG3817252.1"/>
    <property type="molecule type" value="Genomic_DNA"/>
</dbReference>
<evidence type="ECO:0000259" key="4">
    <source>
        <dbReference type="PROSITE" id="PS51061"/>
    </source>
</evidence>
<dbReference type="PANTHER" id="PTHR20953">
    <property type="entry name" value="KINASE-RELATED"/>
    <property type="match status" value="1"/>
</dbReference>
<dbReference type="Proteomes" id="UP001604335">
    <property type="component" value="Unassembled WGS sequence"/>
</dbReference>
<dbReference type="SUPFAM" id="SSF52540">
    <property type="entry name" value="P-loop containing nucleoside triphosphate hydrolases"/>
    <property type="match status" value="1"/>
</dbReference>
<reference evidence="6" key="1">
    <citation type="journal article" date="2024" name="Algal Res.">
        <title>Biochemical, toxicological and genomic investigation of a high-biomass producing Limnothrix strain isolated from Italian shallow drinking water reservoir.</title>
        <authorList>
            <person name="Simonazzi M."/>
            <person name="Shishido T.K."/>
            <person name="Delbaje E."/>
            <person name="Wahlsten M."/>
            <person name="Fewer D.P."/>
            <person name="Sivonen K."/>
            <person name="Pezzolesi L."/>
            <person name="Pistocchi R."/>
        </authorList>
    </citation>
    <scope>NUCLEOTIDE SEQUENCE [LARGE SCALE GENOMIC DNA]</scope>
    <source>
        <strain evidence="6">LRLZ20PSL1</strain>
    </source>
</reference>
<evidence type="ECO:0000256" key="1">
    <source>
        <dbReference type="ARBA" id="ARBA00022741"/>
    </source>
</evidence>
<dbReference type="Gene3D" id="3.40.50.300">
    <property type="entry name" value="P-loop containing nucleotide triphosphate hydrolases"/>
    <property type="match status" value="1"/>
</dbReference>